<dbReference type="GO" id="GO:0005975">
    <property type="term" value="P:carbohydrate metabolic process"/>
    <property type="evidence" value="ECO:0007669"/>
    <property type="project" value="InterPro"/>
</dbReference>
<evidence type="ECO:0008006" key="7">
    <source>
        <dbReference type="Google" id="ProtNLM"/>
    </source>
</evidence>
<organism evidence="5 6">
    <name type="scientific">Occultella aeris</name>
    <dbReference type="NCBI Taxonomy" id="2761496"/>
    <lineage>
        <taxon>Bacteria</taxon>
        <taxon>Bacillati</taxon>
        <taxon>Actinomycetota</taxon>
        <taxon>Actinomycetes</taxon>
        <taxon>Micrococcales</taxon>
        <taxon>Ruaniaceae</taxon>
        <taxon>Occultella</taxon>
    </lineage>
</organism>
<sequence>MPPAKAAASPDVTLQYSTPAGAWTDALPIGNGNLGAMVFGGTAQDRVQINDDTCWTGAPRVRPTRGTGLEPGRAPEILAAARAAVAAGDVPRAETLVQRLQSGRSQAYQPLVDLWITDAGAPEVTADYRRWLRLDEAVAGHSWSDGVAAVRQEVFASRPAGALVVDRRMRTPTDLVVRVGSDHRLFEVGAAGSPQGATWSALVRMPTVSTDPKAPGPAPGAPPSAPPAPGAGVTCAVALRLDTDGVVTVRTTGIEVRRATWLTVLLASRSDYAGAHHGLHGDGARLLAQASERLEQAGRRTFEDLRAAHVADHRALFDRVGLRLGGGPEPGLDTDARLREHRATGTDASLAALAFAYGRYLTIAGSRPGTLPLNLQGIWNESLRPPWRSNYTVNINTEMNYWPALSTNLAECDEPLRRWLEDLAAAGRGTAREIYGAGGWVAHHNSDAWAFTDPVGNGTNPARWSFWPFGGVWLTRHLIDHYDFTGDSGSLASARPVILGAARFVLDTLVTMPDGTLGTSPATSPENSFLTAEGTPGAVTASTTSDLAMARDLLTGVRRLAGVDVGNGVPFADEPLLARVDDALARLPGERIMADGRIAEWHLADLPEAEPEHRHQSHLFGVHPGTSIDPDQAPDLAAAALATLAARGLESTGWSLAWRLNLRARLRDPDGAQAAIDAFLRLVEPVGPAVVSVQGGGVYRSLLCAHPPFQIDGNFGFTAGVAELLVQGHRVSSDGAREVHLLPCLPPAWADGAVHGLRVRGAITVDLEWATGRLRTATLTADRDTTVTVRVGDDRAVHHLTAGRPTTIRP</sequence>
<evidence type="ECO:0000313" key="5">
    <source>
        <dbReference type="EMBL" id="VZO35838.1"/>
    </source>
</evidence>
<protein>
    <recommendedName>
        <fullName evidence="7">Glycosyl hydrolase family 95 N-terminal domain-containing protein</fullName>
    </recommendedName>
</protein>
<evidence type="ECO:0000259" key="3">
    <source>
        <dbReference type="Pfam" id="PF21307"/>
    </source>
</evidence>
<accession>A0A7M4DFZ5</accession>
<dbReference type="InterPro" id="IPR012341">
    <property type="entry name" value="6hp_glycosidase-like_sf"/>
</dbReference>
<keyword evidence="6" id="KW-1185">Reference proteome</keyword>
<dbReference type="Pfam" id="PF21307">
    <property type="entry name" value="Glyco_hydro_95_C"/>
    <property type="match status" value="1"/>
</dbReference>
<feature type="domain" description="Alpha fucosidase A-like C-terminal" evidence="3">
    <location>
        <begin position="737"/>
        <end position="797"/>
    </location>
</feature>
<dbReference type="Gene3D" id="1.50.10.10">
    <property type="match status" value="1"/>
</dbReference>
<dbReference type="GO" id="GO:0004560">
    <property type="term" value="F:alpha-L-fucosidase activity"/>
    <property type="evidence" value="ECO:0007669"/>
    <property type="project" value="InterPro"/>
</dbReference>
<comment type="caution">
    <text evidence="5">The sequence shown here is derived from an EMBL/GenBank/DDBJ whole genome shotgun (WGS) entry which is preliminary data.</text>
</comment>
<dbReference type="Pfam" id="PF14498">
    <property type="entry name" value="Glyco_hyd_65N_2"/>
    <property type="match status" value="1"/>
</dbReference>
<evidence type="ECO:0000313" key="6">
    <source>
        <dbReference type="Proteomes" id="UP000419743"/>
    </source>
</evidence>
<dbReference type="Pfam" id="PF22124">
    <property type="entry name" value="Glyco_hydro_95_cat"/>
    <property type="match status" value="1"/>
</dbReference>
<feature type="region of interest" description="Disordered" evidence="1">
    <location>
        <begin position="207"/>
        <end position="231"/>
    </location>
</feature>
<dbReference type="PANTHER" id="PTHR31084">
    <property type="entry name" value="ALPHA-L-FUCOSIDASE 2"/>
    <property type="match status" value="1"/>
</dbReference>
<feature type="domain" description="Glycosyl hydrolase family 95 catalytic" evidence="4">
    <location>
        <begin position="302"/>
        <end position="725"/>
    </location>
</feature>
<evidence type="ECO:0000259" key="2">
    <source>
        <dbReference type="Pfam" id="PF14498"/>
    </source>
</evidence>
<dbReference type="InterPro" id="IPR027414">
    <property type="entry name" value="GH95_N_dom"/>
</dbReference>
<dbReference type="PIRSF" id="PIRSF007663">
    <property type="entry name" value="UCP007663"/>
    <property type="match status" value="1"/>
</dbReference>
<evidence type="ECO:0000256" key="1">
    <source>
        <dbReference type="SAM" id="MobiDB-lite"/>
    </source>
</evidence>
<dbReference type="InterPro" id="IPR016518">
    <property type="entry name" value="Alpha-L-fucosidase"/>
</dbReference>
<dbReference type="AlphaFoldDB" id="A0A7M4DFZ5"/>
<dbReference type="InterPro" id="IPR049053">
    <property type="entry name" value="AFCA-like_C"/>
</dbReference>
<reference evidence="5 6" key="1">
    <citation type="submission" date="2019-11" db="EMBL/GenBank/DDBJ databases">
        <authorList>
            <person name="Criscuolo A."/>
        </authorList>
    </citation>
    <scope>NUCLEOTIDE SEQUENCE [LARGE SCALE GENOMIC DNA]</scope>
    <source>
        <strain evidence="5">CIP111667</strain>
    </source>
</reference>
<dbReference type="InterPro" id="IPR008928">
    <property type="entry name" value="6-hairpin_glycosidase_sf"/>
</dbReference>
<evidence type="ECO:0000259" key="4">
    <source>
        <dbReference type="Pfam" id="PF22124"/>
    </source>
</evidence>
<feature type="domain" description="Glycosyl hydrolase family 95 N-terminal" evidence="2">
    <location>
        <begin position="14"/>
        <end position="274"/>
    </location>
</feature>
<dbReference type="PANTHER" id="PTHR31084:SF0">
    <property type="entry name" value="ALPHA-L-FUCOSIDASE 2"/>
    <property type="match status" value="1"/>
</dbReference>
<dbReference type="EMBL" id="CACRYJ010000016">
    <property type="protein sequence ID" value="VZO35838.1"/>
    <property type="molecule type" value="Genomic_DNA"/>
</dbReference>
<dbReference type="InterPro" id="IPR054363">
    <property type="entry name" value="GH95_cat"/>
</dbReference>
<dbReference type="RefSeq" id="WP_156739865.1">
    <property type="nucleotide sequence ID" value="NZ_CACRYJ010000016.1"/>
</dbReference>
<proteinExistence type="predicted"/>
<dbReference type="Proteomes" id="UP000419743">
    <property type="component" value="Unassembled WGS sequence"/>
</dbReference>
<dbReference type="SUPFAM" id="SSF48208">
    <property type="entry name" value="Six-hairpin glycosidases"/>
    <property type="match status" value="1"/>
</dbReference>
<name>A0A7M4DFZ5_9MICO</name>
<feature type="compositionally biased region" description="Pro residues" evidence="1">
    <location>
        <begin position="214"/>
        <end position="229"/>
    </location>
</feature>
<gene>
    <name evidence="5" type="ORF">HALOF300_01040</name>
</gene>